<dbReference type="OrthoDB" id="1114838at2"/>
<evidence type="ECO:0000313" key="2">
    <source>
        <dbReference type="EMBL" id="TCO06852.1"/>
    </source>
</evidence>
<comment type="caution">
    <text evidence="2">The sequence shown here is derived from an EMBL/GenBank/DDBJ whole genome shotgun (WGS) entry which is preliminary data.</text>
</comment>
<accession>A0A4R2GGE3</accession>
<dbReference type="Proteomes" id="UP000295221">
    <property type="component" value="Unassembled WGS sequence"/>
</dbReference>
<proteinExistence type="predicted"/>
<dbReference type="EMBL" id="SLWK01000012">
    <property type="protein sequence ID" value="TCO06852.1"/>
    <property type="molecule type" value="Genomic_DNA"/>
</dbReference>
<feature type="domain" description="Glycosyltransferase 2-like" evidence="1">
    <location>
        <begin position="19"/>
        <end position="120"/>
    </location>
</feature>
<keyword evidence="3" id="KW-1185">Reference proteome</keyword>
<dbReference type="Pfam" id="PF00535">
    <property type="entry name" value="Glycos_transf_2"/>
    <property type="match status" value="1"/>
</dbReference>
<keyword evidence="2" id="KW-0808">Transferase</keyword>
<evidence type="ECO:0000259" key="1">
    <source>
        <dbReference type="Pfam" id="PF00535"/>
    </source>
</evidence>
<gene>
    <name evidence="2" type="ORF">EV194_11276</name>
</gene>
<dbReference type="RefSeq" id="WP_132434646.1">
    <property type="nucleotide sequence ID" value="NZ_SLWK01000012.1"/>
</dbReference>
<protein>
    <submittedName>
        <fullName evidence="2">GT2 family glycosyltransferase</fullName>
    </submittedName>
</protein>
<dbReference type="InterPro" id="IPR001173">
    <property type="entry name" value="Glyco_trans_2-like"/>
</dbReference>
<dbReference type="AlphaFoldDB" id="A0A4R2GGE3"/>
<organism evidence="2 3">
    <name type="scientific">Natronoflexus pectinivorans</name>
    <dbReference type="NCBI Taxonomy" id="682526"/>
    <lineage>
        <taxon>Bacteria</taxon>
        <taxon>Pseudomonadati</taxon>
        <taxon>Bacteroidota</taxon>
        <taxon>Bacteroidia</taxon>
        <taxon>Marinilabiliales</taxon>
        <taxon>Marinilabiliaceae</taxon>
        <taxon>Natronoflexus</taxon>
    </lineage>
</organism>
<reference evidence="2 3" key="1">
    <citation type="submission" date="2019-03" db="EMBL/GenBank/DDBJ databases">
        <title>Genomic Encyclopedia of Type Strains, Phase IV (KMG-IV): sequencing the most valuable type-strain genomes for metagenomic binning, comparative biology and taxonomic classification.</title>
        <authorList>
            <person name="Goeker M."/>
        </authorList>
    </citation>
    <scope>NUCLEOTIDE SEQUENCE [LARGE SCALE GENOMIC DNA]</scope>
    <source>
        <strain evidence="2 3">DSM 24179</strain>
    </source>
</reference>
<dbReference type="PANTHER" id="PTHR22916:SF3">
    <property type="entry name" value="UDP-GLCNAC:BETAGAL BETA-1,3-N-ACETYLGLUCOSAMINYLTRANSFERASE-LIKE PROTEIN 1"/>
    <property type="match status" value="1"/>
</dbReference>
<dbReference type="PANTHER" id="PTHR22916">
    <property type="entry name" value="GLYCOSYLTRANSFERASE"/>
    <property type="match status" value="1"/>
</dbReference>
<dbReference type="SUPFAM" id="SSF53448">
    <property type="entry name" value="Nucleotide-diphospho-sugar transferases"/>
    <property type="match status" value="1"/>
</dbReference>
<dbReference type="GO" id="GO:0016758">
    <property type="term" value="F:hexosyltransferase activity"/>
    <property type="evidence" value="ECO:0007669"/>
    <property type="project" value="UniProtKB-ARBA"/>
</dbReference>
<dbReference type="Gene3D" id="3.90.550.10">
    <property type="entry name" value="Spore Coat Polysaccharide Biosynthesis Protein SpsA, Chain A"/>
    <property type="match status" value="1"/>
</dbReference>
<dbReference type="InterPro" id="IPR029044">
    <property type="entry name" value="Nucleotide-diphossugar_trans"/>
</dbReference>
<evidence type="ECO:0000313" key="3">
    <source>
        <dbReference type="Proteomes" id="UP000295221"/>
    </source>
</evidence>
<sequence>MTERSLPNRCDELVTFVALCYNQSRFLRKTLDSIINQTWAPGHFYIIDDCSTDNSVSVIKEWLAENNNPATLIVHESNQGITRTMNHALTLCKTKYFHPWPCDDIMMPDKIESQVSYMESLDWQPGFLYGDIQWIDNDDNLLRESVVADRKKLFSDHQMPCGFIFPELVQHGCFIPTASGLYVTKVLKDLGGFDEELFAEDWDMFMRIALHSGIAYKEQVFSKYRRHNGSAEVSKGERYWQGHFKILPKYLGVNPNYDTIIWDKIGRDALQAARDGAKNSWRWLWQSILRTRNYKMLYSFLRIKMRVAVGLVL</sequence>
<name>A0A4R2GGE3_9BACT</name>